<evidence type="ECO:0000313" key="2">
    <source>
        <dbReference type="Proteomes" id="UP000748531"/>
    </source>
</evidence>
<gene>
    <name evidence="1" type="ORF">PHET_07183</name>
</gene>
<keyword evidence="2" id="KW-1185">Reference proteome</keyword>
<sequence>MNFSMMVSISPAKDRNFWPFSCRIGRL</sequence>
<dbReference type="EMBL" id="LUCH01011788">
    <property type="protein sequence ID" value="KAF5395553.1"/>
    <property type="molecule type" value="Genomic_DNA"/>
</dbReference>
<proteinExistence type="predicted"/>
<name>A0A8J4SFP3_9TREM</name>
<comment type="caution">
    <text evidence="1">The sequence shown here is derived from an EMBL/GenBank/DDBJ whole genome shotgun (WGS) entry which is preliminary data.</text>
</comment>
<organism evidence="1 2">
    <name type="scientific">Paragonimus heterotremus</name>
    <dbReference type="NCBI Taxonomy" id="100268"/>
    <lineage>
        <taxon>Eukaryota</taxon>
        <taxon>Metazoa</taxon>
        <taxon>Spiralia</taxon>
        <taxon>Lophotrochozoa</taxon>
        <taxon>Platyhelminthes</taxon>
        <taxon>Trematoda</taxon>
        <taxon>Digenea</taxon>
        <taxon>Plagiorchiida</taxon>
        <taxon>Troglotremata</taxon>
        <taxon>Troglotrematidae</taxon>
        <taxon>Paragonimus</taxon>
    </lineage>
</organism>
<reference evidence="1" key="1">
    <citation type="submission" date="2019-05" db="EMBL/GenBank/DDBJ databases">
        <title>Annotation for the trematode Paragonimus heterotremus.</title>
        <authorList>
            <person name="Choi Y.-J."/>
        </authorList>
    </citation>
    <scope>NUCLEOTIDE SEQUENCE</scope>
    <source>
        <strain evidence="1">LC</strain>
    </source>
</reference>
<dbReference type="AlphaFoldDB" id="A0A8J4SFP3"/>
<dbReference type="Proteomes" id="UP000748531">
    <property type="component" value="Unassembled WGS sequence"/>
</dbReference>
<evidence type="ECO:0000313" key="1">
    <source>
        <dbReference type="EMBL" id="KAF5395553.1"/>
    </source>
</evidence>
<accession>A0A8J4SFP3</accession>
<protein>
    <submittedName>
        <fullName evidence="1">Uncharacterized protein</fullName>
    </submittedName>
</protein>